<feature type="non-terminal residue" evidence="2">
    <location>
        <position position="423"/>
    </location>
</feature>
<comment type="caution">
    <text evidence="2">The sequence shown here is derived from an EMBL/GenBank/DDBJ whole genome shotgun (WGS) entry which is preliminary data.</text>
</comment>
<dbReference type="AlphaFoldDB" id="A0A9W9ATE4"/>
<name>A0A9W9ATE4_9AGAR</name>
<evidence type="ECO:0000313" key="3">
    <source>
        <dbReference type="Proteomes" id="UP001150266"/>
    </source>
</evidence>
<feature type="region of interest" description="Disordered" evidence="1">
    <location>
        <begin position="238"/>
        <end position="281"/>
    </location>
</feature>
<accession>A0A9W9ATE4</accession>
<feature type="region of interest" description="Disordered" evidence="1">
    <location>
        <begin position="352"/>
        <end position="404"/>
    </location>
</feature>
<reference evidence="2" key="1">
    <citation type="submission" date="2022-08" db="EMBL/GenBank/DDBJ databases">
        <title>A Global Phylogenomic Analysis of the Shiitake Genus Lentinula.</title>
        <authorList>
            <consortium name="DOE Joint Genome Institute"/>
            <person name="Sierra-Patev S."/>
            <person name="Min B."/>
            <person name="Naranjo-Ortiz M."/>
            <person name="Looney B."/>
            <person name="Konkel Z."/>
            <person name="Slot J.C."/>
            <person name="Sakamoto Y."/>
            <person name="Steenwyk J.L."/>
            <person name="Rokas A."/>
            <person name="Carro J."/>
            <person name="Camarero S."/>
            <person name="Ferreira P."/>
            <person name="Molpeceres G."/>
            <person name="Ruiz-Duenas F.J."/>
            <person name="Serrano A."/>
            <person name="Henrissat B."/>
            <person name="Drula E."/>
            <person name="Hughes K.W."/>
            <person name="Mata J.L."/>
            <person name="Ishikawa N.K."/>
            <person name="Vargas-Isla R."/>
            <person name="Ushijima S."/>
            <person name="Smith C.A."/>
            <person name="Ahrendt S."/>
            <person name="Andreopoulos W."/>
            <person name="He G."/>
            <person name="Labutti K."/>
            <person name="Lipzen A."/>
            <person name="Ng V."/>
            <person name="Riley R."/>
            <person name="Sandor L."/>
            <person name="Barry K."/>
            <person name="Martinez A.T."/>
            <person name="Xiao Y."/>
            <person name="Gibbons J.G."/>
            <person name="Terashima K."/>
            <person name="Grigoriev I.V."/>
            <person name="Hibbett D.S."/>
        </authorList>
    </citation>
    <scope>NUCLEOTIDE SEQUENCE</scope>
    <source>
        <strain evidence="2">JLM2183</strain>
    </source>
</reference>
<protein>
    <submittedName>
        <fullName evidence="2">Uncharacterized protein</fullName>
    </submittedName>
</protein>
<feature type="compositionally biased region" description="Low complexity" evidence="1">
    <location>
        <begin position="255"/>
        <end position="271"/>
    </location>
</feature>
<feature type="non-terminal residue" evidence="2">
    <location>
        <position position="1"/>
    </location>
</feature>
<organism evidence="2 3">
    <name type="scientific">Lentinula aciculospora</name>
    <dbReference type="NCBI Taxonomy" id="153920"/>
    <lineage>
        <taxon>Eukaryota</taxon>
        <taxon>Fungi</taxon>
        <taxon>Dikarya</taxon>
        <taxon>Basidiomycota</taxon>
        <taxon>Agaricomycotina</taxon>
        <taxon>Agaricomycetes</taxon>
        <taxon>Agaricomycetidae</taxon>
        <taxon>Agaricales</taxon>
        <taxon>Marasmiineae</taxon>
        <taxon>Omphalotaceae</taxon>
        <taxon>Lentinula</taxon>
    </lineage>
</organism>
<gene>
    <name evidence="2" type="ORF">J3R30DRAFT_3223002</name>
</gene>
<dbReference type="OrthoDB" id="5531344at2759"/>
<evidence type="ECO:0000313" key="2">
    <source>
        <dbReference type="EMBL" id="KAJ4488357.1"/>
    </source>
</evidence>
<sequence>YAPNSTWKNGWTMAAYPYTSSQTITPYPQQQYLYAHPKAPLATAAGTSVGTSALNFAPTIEATKTKHPSPVPSPSEPCKDWDYVLKTFMESIGLTQALRGFERDMLVMNSNWEKQKVPCALQELVNNIQVCELILLLKIQQGLLEERSLDERKLDHVHLADGYETKTPTALIKSVSTFLAQKRANNEASNRAEFLRSLSQRSQDEASSDALITESPSSCARTDAKAVDRNAQIKYDIAKNEDGPLRRTMRSHGPSGSTGAAALHSTSTSTSKGKAKAVTPKNEKVEAKIVNDLSSDRHPGLDERLTNLENHLAVRYVPHAPQSLLDRLHFLEEHIIKLEKDYPPWAAIQFNQQSRNWPPPPKQTPIIVPPSMSRQQPRSDGSSQSVPVTSAATASLTKGRNSSLHRAVMERLEVHNAKLDLTG</sequence>
<dbReference type="EMBL" id="JAOTPV010000002">
    <property type="protein sequence ID" value="KAJ4488357.1"/>
    <property type="molecule type" value="Genomic_DNA"/>
</dbReference>
<keyword evidence="3" id="KW-1185">Reference proteome</keyword>
<evidence type="ECO:0000256" key="1">
    <source>
        <dbReference type="SAM" id="MobiDB-lite"/>
    </source>
</evidence>
<dbReference type="Proteomes" id="UP001150266">
    <property type="component" value="Unassembled WGS sequence"/>
</dbReference>
<feature type="compositionally biased region" description="Polar residues" evidence="1">
    <location>
        <begin position="372"/>
        <end position="404"/>
    </location>
</feature>
<proteinExistence type="predicted"/>